<name>A0ABY5YAL9_9FLAO</name>
<reference evidence="1" key="1">
    <citation type="submission" date="2022-09" db="EMBL/GenBank/DDBJ databases">
        <title>Maribacter litopenaei sp. nov., isolated from the intestinal tract of the Pacific White Shrimp, Litopenaeus vannamei.</title>
        <authorList>
            <person name="Kim S.Y."/>
            <person name="Hwang C.Y."/>
        </authorList>
    </citation>
    <scope>NUCLEOTIDE SEQUENCE</scope>
    <source>
        <strain evidence="1">HL-LV01</strain>
    </source>
</reference>
<keyword evidence="2" id="KW-1185">Reference proteome</keyword>
<dbReference type="EMBL" id="CP104205">
    <property type="protein sequence ID" value="UWX56093.1"/>
    <property type="molecule type" value="Genomic_DNA"/>
</dbReference>
<organism evidence="1 2">
    <name type="scientific">Maribacter litopenaei</name>
    <dbReference type="NCBI Taxonomy" id="2976127"/>
    <lineage>
        <taxon>Bacteria</taxon>
        <taxon>Pseudomonadati</taxon>
        <taxon>Bacteroidota</taxon>
        <taxon>Flavobacteriia</taxon>
        <taxon>Flavobacteriales</taxon>
        <taxon>Flavobacteriaceae</taxon>
        <taxon>Maribacter</taxon>
    </lineage>
</organism>
<evidence type="ECO:0008006" key="3">
    <source>
        <dbReference type="Google" id="ProtNLM"/>
    </source>
</evidence>
<dbReference type="RefSeq" id="WP_260574632.1">
    <property type="nucleotide sequence ID" value="NZ_CP104205.1"/>
</dbReference>
<gene>
    <name evidence="1" type="ORF">NYZ99_07250</name>
</gene>
<evidence type="ECO:0000313" key="1">
    <source>
        <dbReference type="EMBL" id="UWX56093.1"/>
    </source>
</evidence>
<dbReference type="Gene3D" id="3.40.630.30">
    <property type="match status" value="1"/>
</dbReference>
<sequence length="90" mass="10754">MYSFSGGTDSEYFKLRPNEYLKINAVKWAHGEEMDFYMIGGGLSNGSEDKLYQYKKKYFPLDDDIDFYTGRKIILPKRIRNWCLYLQKIM</sequence>
<dbReference type="SUPFAM" id="SSF55729">
    <property type="entry name" value="Acyl-CoA N-acyltransferases (Nat)"/>
    <property type="match status" value="1"/>
</dbReference>
<dbReference type="InterPro" id="IPR016181">
    <property type="entry name" value="Acyl_CoA_acyltransferase"/>
</dbReference>
<accession>A0ABY5YAL9</accession>
<dbReference type="Proteomes" id="UP001059209">
    <property type="component" value="Chromosome"/>
</dbReference>
<evidence type="ECO:0000313" key="2">
    <source>
        <dbReference type="Proteomes" id="UP001059209"/>
    </source>
</evidence>
<protein>
    <recommendedName>
        <fullName evidence="3">FemAB family protein</fullName>
    </recommendedName>
</protein>
<proteinExistence type="predicted"/>